<accession>A0ABV8SCJ3</accession>
<feature type="region of interest" description="Disordered" evidence="1">
    <location>
        <begin position="1"/>
        <end position="39"/>
    </location>
</feature>
<feature type="compositionally biased region" description="Low complexity" evidence="1">
    <location>
        <begin position="1"/>
        <end position="19"/>
    </location>
</feature>
<protein>
    <recommendedName>
        <fullName evidence="4">Flagellar hook-length control protein FliK</fullName>
    </recommendedName>
</protein>
<evidence type="ECO:0000256" key="1">
    <source>
        <dbReference type="SAM" id="MobiDB-lite"/>
    </source>
</evidence>
<comment type="caution">
    <text evidence="2">The sequence shown here is derived from an EMBL/GenBank/DDBJ whole genome shotgun (WGS) entry which is preliminary data.</text>
</comment>
<keyword evidence="3" id="KW-1185">Reference proteome</keyword>
<gene>
    <name evidence="2" type="ORF">ACFO1S_14380</name>
</gene>
<name>A0ABV8SCJ3_9BACL</name>
<organism evidence="2 3">
    <name type="scientific">Cohnella boryungensis</name>
    <dbReference type="NCBI Taxonomy" id="768479"/>
    <lineage>
        <taxon>Bacteria</taxon>
        <taxon>Bacillati</taxon>
        <taxon>Bacillota</taxon>
        <taxon>Bacilli</taxon>
        <taxon>Bacillales</taxon>
        <taxon>Paenibacillaceae</taxon>
        <taxon>Cohnella</taxon>
    </lineage>
</organism>
<feature type="non-terminal residue" evidence="2">
    <location>
        <position position="1"/>
    </location>
</feature>
<evidence type="ECO:0000313" key="2">
    <source>
        <dbReference type="EMBL" id="MFC4304613.1"/>
    </source>
</evidence>
<feature type="region of interest" description="Disordered" evidence="1">
    <location>
        <begin position="75"/>
        <end position="97"/>
    </location>
</feature>
<evidence type="ECO:0008006" key="4">
    <source>
        <dbReference type="Google" id="ProtNLM"/>
    </source>
</evidence>
<dbReference type="Proteomes" id="UP001595755">
    <property type="component" value="Unassembled WGS sequence"/>
</dbReference>
<evidence type="ECO:0000313" key="3">
    <source>
        <dbReference type="Proteomes" id="UP001595755"/>
    </source>
</evidence>
<dbReference type="EMBL" id="JBHSED010000030">
    <property type="protein sequence ID" value="MFC4304613.1"/>
    <property type="molecule type" value="Genomic_DNA"/>
</dbReference>
<proteinExistence type="predicted"/>
<feature type="compositionally biased region" description="Low complexity" evidence="1">
    <location>
        <begin position="75"/>
        <end position="92"/>
    </location>
</feature>
<sequence>AEERAAGANRPAAAEGAAADGRRAEGRADAANAQASAPKQEAAWIGRFLQWLGVGHERQLLHGAEARLPGGWDAGQAAGAAATPGGADAPGQEARPAAETLKSALLALASHDDVPPVLREAAQTLAGQVTGQQLLLSSDRSMAAPLSHMTLFVPMKGPDGDTTATVHVQTRRGRRGEWDVNNCHLLFDLRMRHLGDTVVDVQVVDRIVSLKLLSDFPGMTALIENAREELAEGMSTAGFQLLSLSASPLPEWKSGSLASAQPADHAPKTALASAYAAKPYKGVDYRA</sequence>
<reference evidence="3" key="1">
    <citation type="journal article" date="2019" name="Int. J. Syst. Evol. Microbiol.">
        <title>The Global Catalogue of Microorganisms (GCM) 10K type strain sequencing project: providing services to taxonomists for standard genome sequencing and annotation.</title>
        <authorList>
            <consortium name="The Broad Institute Genomics Platform"/>
            <consortium name="The Broad Institute Genome Sequencing Center for Infectious Disease"/>
            <person name="Wu L."/>
            <person name="Ma J."/>
        </authorList>
    </citation>
    <scope>NUCLEOTIDE SEQUENCE [LARGE SCALE GENOMIC DNA]</scope>
    <source>
        <strain evidence="3">CGMCC 4.1641</strain>
    </source>
</reference>